<reference evidence="7" key="2">
    <citation type="submission" date="2025-08" db="UniProtKB">
        <authorList>
            <consortium name="Ensembl"/>
        </authorList>
    </citation>
    <scope>IDENTIFICATION</scope>
</reference>
<keyword evidence="2" id="KW-0472">Membrane</keyword>
<dbReference type="PANTHER" id="PTHR11640:SF162">
    <property type="entry name" value="BASAL CELL ADHESION MOLECULE ISOFORM X1-RELATED"/>
    <property type="match status" value="1"/>
</dbReference>
<dbReference type="InParanoid" id="H9G5X0"/>
<dbReference type="SMART" id="SM00408">
    <property type="entry name" value="IGc2"/>
    <property type="match status" value="1"/>
</dbReference>
<dbReference type="PANTHER" id="PTHR11640">
    <property type="entry name" value="NEPHRIN"/>
    <property type="match status" value="1"/>
</dbReference>
<evidence type="ECO:0000256" key="2">
    <source>
        <dbReference type="ARBA" id="ARBA00023136"/>
    </source>
</evidence>
<dbReference type="Bgee" id="ENSACAG00000002036">
    <property type="expression patterns" value="Expressed in lung and 11 other cell types or tissues"/>
</dbReference>
<evidence type="ECO:0000259" key="6">
    <source>
        <dbReference type="PROSITE" id="PS50835"/>
    </source>
</evidence>
<dbReference type="eggNOG" id="ENOG502QV1U">
    <property type="taxonomic scope" value="Eukaryota"/>
</dbReference>
<evidence type="ECO:0000313" key="7">
    <source>
        <dbReference type="Ensembl" id="ENSACAP00000002005.4"/>
    </source>
</evidence>
<evidence type="ECO:0000256" key="4">
    <source>
        <dbReference type="ARBA" id="ARBA00023180"/>
    </source>
</evidence>
<sequence length="316" mass="35375">MNISLDVELASVDEKIRPIYLLTPLLLFFLVFQMEKHSRKLIISMIQNVEQNKDPKYKDRLSILSNFSLKISDVHLKDGKVYVCQVGLGSLGAGENRTELRVSKAPEPPVIQKTDGGIMASDSENHEIAKCISRNGFPASTVTWYKDDELLTKNGQDIDIRLALTKDSNGLVTVQSTLLAQVTKEDRSALFHCQVDYSLAGTNKTFKSESFQINIHYPSENVSLVMETRSPVVKEGDNVTLRCEADGNPAPEYTFSRFKDGYEEDLSDVLGGKLSFLDISRNESGTYMCKTFDLQTFQELNATVNLFVNCELHLGV</sequence>
<dbReference type="Pfam" id="PF13927">
    <property type="entry name" value="Ig_3"/>
    <property type="match status" value="1"/>
</dbReference>
<dbReference type="InterPro" id="IPR007110">
    <property type="entry name" value="Ig-like_dom"/>
</dbReference>
<dbReference type="InterPro" id="IPR013783">
    <property type="entry name" value="Ig-like_fold"/>
</dbReference>
<keyword evidence="4" id="KW-0325">Glycoprotein</keyword>
<evidence type="ECO:0000256" key="1">
    <source>
        <dbReference type="ARBA" id="ARBA00004479"/>
    </source>
</evidence>
<dbReference type="Ensembl" id="ENSACAT00000002053.4">
    <property type="protein sequence ID" value="ENSACAP00000002005.4"/>
    <property type="gene ID" value="ENSACAG00000002036.4"/>
</dbReference>
<accession>H9G5X0</accession>
<comment type="subcellular location">
    <subcellularLocation>
        <location evidence="1">Membrane</location>
        <topology evidence="1">Single-pass type I membrane protein</topology>
    </subcellularLocation>
</comment>
<dbReference type="InterPro" id="IPR013162">
    <property type="entry name" value="CD80_C2-set"/>
</dbReference>
<dbReference type="HOGENOM" id="CLU_028888_2_0_1"/>
<name>H9G5X0_ANOCA</name>
<dbReference type="Proteomes" id="UP000001646">
    <property type="component" value="Unplaced"/>
</dbReference>
<dbReference type="InterPro" id="IPR003598">
    <property type="entry name" value="Ig_sub2"/>
</dbReference>
<dbReference type="SMART" id="SM00409">
    <property type="entry name" value="IG"/>
    <property type="match status" value="2"/>
</dbReference>
<dbReference type="InterPro" id="IPR003599">
    <property type="entry name" value="Ig_sub"/>
</dbReference>
<dbReference type="Gene3D" id="2.60.40.10">
    <property type="entry name" value="Immunoglobulins"/>
    <property type="match status" value="3"/>
</dbReference>
<keyword evidence="8" id="KW-1185">Reference proteome</keyword>
<keyword evidence="5" id="KW-0393">Immunoglobulin domain</keyword>
<dbReference type="Pfam" id="PF08205">
    <property type="entry name" value="C2-set_2"/>
    <property type="match status" value="1"/>
</dbReference>
<evidence type="ECO:0000256" key="3">
    <source>
        <dbReference type="ARBA" id="ARBA00023157"/>
    </source>
</evidence>
<dbReference type="SUPFAM" id="SSF48726">
    <property type="entry name" value="Immunoglobulin"/>
    <property type="match status" value="3"/>
</dbReference>
<evidence type="ECO:0000313" key="8">
    <source>
        <dbReference type="Proteomes" id="UP000001646"/>
    </source>
</evidence>
<keyword evidence="3" id="KW-1015">Disulfide bond</keyword>
<dbReference type="InterPro" id="IPR036179">
    <property type="entry name" value="Ig-like_dom_sf"/>
</dbReference>
<dbReference type="GO" id="GO:0016020">
    <property type="term" value="C:membrane"/>
    <property type="evidence" value="ECO:0007669"/>
    <property type="project" value="UniProtKB-SubCell"/>
</dbReference>
<feature type="domain" description="Ig-like" evidence="6">
    <location>
        <begin position="108"/>
        <end position="214"/>
    </location>
</feature>
<protein>
    <recommendedName>
        <fullName evidence="6">Ig-like domain-containing protein</fullName>
    </recommendedName>
</protein>
<dbReference type="PROSITE" id="PS50835">
    <property type="entry name" value="IG_LIKE"/>
    <property type="match status" value="2"/>
</dbReference>
<reference evidence="7" key="3">
    <citation type="submission" date="2025-09" db="UniProtKB">
        <authorList>
            <consortium name="Ensembl"/>
        </authorList>
    </citation>
    <scope>IDENTIFICATION</scope>
</reference>
<organism evidence="7 8">
    <name type="scientific">Anolis carolinensis</name>
    <name type="common">Green anole</name>
    <name type="synonym">American chameleon</name>
    <dbReference type="NCBI Taxonomy" id="28377"/>
    <lineage>
        <taxon>Eukaryota</taxon>
        <taxon>Metazoa</taxon>
        <taxon>Chordata</taxon>
        <taxon>Craniata</taxon>
        <taxon>Vertebrata</taxon>
        <taxon>Euteleostomi</taxon>
        <taxon>Lepidosauria</taxon>
        <taxon>Squamata</taxon>
        <taxon>Bifurcata</taxon>
        <taxon>Unidentata</taxon>
        <taxon>Episquamata</taxon>
        <taxon>Toxicofera</taxon>
        <taxon>Iguania</taxon>
        <taxon>Dactyloidae</taxon>
        <taxon>Anolis</taxon>
    </lineage>
</organism>
<dbReference type="AlphaFoldDB" id="H9G5X0"/>
<dbReference type="STRING" id="28377.ENSACAP00000002005"/>
<dbReference type="GeneTree" id="ENSGT00940000155838"/>
<evidence type="ECO:0000256" key="5">
    <source>
        <dbReference type="ARBA" id="ARBA00023319"/>
    </source>
</evidence>
<dbReference type="InterPro" id="IPR051275">
    <property type="entry name" value="Cell_adhesion_signaling"/>
</dbReference>
<proteinExistence type="predicted"/>
<feature type="domain" description="Ig-like" evidence="6">
    <location>
        <begin position="218"/>
        <end position="305"/>
    </location>
</feature>
<reference evidence="7" key="1">
    <citation type="submission" date="2009-12" db="EMBL/GenBank/DDBJ databases">
        <title>The Genome Sequence of Anolis carolinensis (Green Anole Lizard).</title>
        <authorList>
            <consortium name="The Genome Sequencing Platform"/>
            <person name="Di Palma F."/>
            <person name="Alfoldi J."/>
            <person name="Heiman D."/>
            <person name="Young S."/>
            <person name="Grabherr M."/>
            <person name="Johnson J."/>
            <person name="Lander E.S."/>
            <person name="Lindblad-Toh K."/>
        </authorList>
    </citation>
    <scope>NUCLEOTIDE SEQUENCE [LARGE SCALE GENOMIC DNA]</scope>
    <source>
        <strain evidence="7">JBL SC #1</strain>
    </source>
</reference>